<keyword evidence="3" id="KW-1185">Reference proteome</keyword>
<keyword evidence="1" id="KW-0732">Signal</keyword>
<feature type="signal peptide" evidence="1">
    <location>
        <begin position="1"/>
        <end position="21"/>
    </location>
</feature>
<evidence type="ECO:0000313" key="2">
    <source>
        <dbReference type="EMBL" id="MBC8597373.1"/>
    </source>
</evidence>
<feature type="chain" id="PRO_5037897937" evidence="1">
    <location>
        <begin position="22"/>
        <end position="728"/>
    </location>
</feature>
<dbReference type="EMBL" id="JACRTE010000025">
    <property type="protein sequence ID" value="MBC8597373.1"/>
    <property type="molecule type" value="Genomic_DNA"/>
</dbReference>
<evidence type="ECO:0000256" key="1">
    <source>
        <dbReference type="SAM" id="SignalP"/>
    </source>
</evidence>
<accession>A0A926IUZ0</accession>
<name>A0A926IUZ0_9FIRM</name>
<dbReference type="Proteomes" id="UP000647416">
    <property type="component" value="Unassembled WGS sequence"/>
</dbReference>
<dbReference type="RefSeq" id="WP_262432660.1">
    <property type="nucleotide sequence ID" value="NZ_JACRTE010000025.1"/>
</dbReference>
<dbReference type="AlphaFoldDB" id="A0A926IUZ0"/>
<comment type="caution">
    <text evidence="2">The sequence shown here is derived from an EMBL/GenBank/DDBJ whole genome shotgun (WGS) entry which is preliminary data.</text>
</comment>
<organism evidence="2 3">
    <name type="scientific">Qingrenia yutianensis</name>
    <dbReference type="NCBI Taxonomy" id="2763676"/>
    <lineage>
        <taxon>Bacteria</taxon>
        <taxon>Bacillati</taxon>
        <taxon>Bacillota</taxon>
        <taxon>Clostridia</taxon>
        <taxon>Eubacteriales</taxon>
        <taxon>Oscillospiraceae</taxon>
        <taxon>Qingrenia</taxon>
    </lineage>
</organism>
<evidence type="ECO:0000313" key="3">
    <source>
        <dbReference type="Proteomes" id="UP000647416"/>
    </source>
</evidence>
<gene>
    <name evidence="2" type="ORF">H8706_10945</name>
</gene>
<sequence>MKKILAAVLCTFMLLGTVAFAADEIKAGDTAYVVYDGTVMVTKNPTYSGGISEISKGTGVTVLEAYVVGEDNRKFHKIQLSDGTVGYILAYTTARETTPILGAGKTVEKELNKQWAASDTDKYQHAIEMTFLSDYIYGGSKTTEGKERNFYAKVPTEWVRHDRPASLPLVGMAVLHIGDEGKIGSVKASFYPGNPPINYHSRRLDELKVIGYDPPFAEKSRTESNANTAFYATTTSEFEVVAYNDKWVAVWSEGGVDESRGTIRQCGEKDGTAFTSWKPAVYFFPRQNCYILDINNQVSTPPKIEAVGKATGLLMVKTTPDDKDYVKSGVIKINQSVQIVDATPQNGHYKIYYKKGLYYVEAKYVNMQLANTEKPTTQYKAISAVDCDISDGSSVVGSVKKGAAIDVIEMDYDGTNSKIWFNSKVCYIPTSNLDEFTKTLSAADTAALGAPIGVLSVDQPWGEWGELTYSAEGLAKLKEFRYGYINVDMDKMTEYNKWVSSNNGDINKIHDREWVNVYGIEEFSFDRDADMNDILDPEDINPWIITGKIYTIFYDGEIRYLVHEDDKHDIFTYYPGNGFSKNSVAKTQTVCLDGLKYNTVAYNIDDNNYFKLRDIAKILDGTIKSFDIKYDGATNSIDMLSFYDYTSAGGELTPGDGAERTALSSSAFLTLDGVPIKATCFNIEGNNYFKLRDITDALDCRVEWDNSTQMIWVIPARTAYDDPDEIVG</sequence>
<reference evidence="2" key="1">
    <citation type="submission" date="2020-08" db="EMBL/GenBank/DDBJ databases">
        <title>Genome public.</title>
        <authorList>
            <person name="Liu C."/>
            <person name="Sun Q."/>
        </authorList>
    </citation>
    <scope>NUCLEOTIDE SEQUENCE</scope>
    <source>
        <strain evidence="2">NSJ-50</strain>
    </source>
</reference>
<protein>
    <submittedName>
        <fullName evidence="2">SH3 domain-containing protein</fullName>
    </submittedName>
</protein>
<proteinExistence type="predicted"/>